<evidence type="ECO:0000256" key="9">
    <source>
        <dbReference type="ARBA" id="ARBA00023163"/>
    </source>
</evidence>
<evidence type="ECO:0000313" key="17">
    <source>
        <dbReference type="Proteomes" id="UP000176409"/>
    </source>
</evidence>
<keyword evidence="9 12" id="KW-0804">Transcription</keyword>
<dbReference type="EMBL" id="MFJZ01000026">
    <property type="protein sequence ID" value="OGG30311.1"/>
    <property type="molecule type" value="Genomic_DNA"/>
</dbReference>
<keyword evidence="10 12" id="KW-0234">DNA repair</keyword>
<dbReference type="InterPro" id="IPR036388">
    <property type="entry name" value="WH-like_DNA-bd_sf"/>
</dbReference>
<evidence type="ECO:0000259" key="14">
    <source>
        <dbReference type="Pfam" id="PF00717"/>
    </source>
</evidence>
<dbReference type="GO" id="GO:0009432">
    <property type="term" value="P:SOS response"/>
    <property type="evidence" value="ECO:0007669"/>
    <property type="project" value="UniProtKB-UniRule"/>
</dbReference>
<dbReference type="PANTHER" id="PTHR33516:SF2">
    <property type="entry name" value="LEXA REPRESSOR-RELATED"/>
    <property type="match status" value="1"/>
</dbReference>
<dbReference type="Gene3D" id="2.10.109.10">
    <property type="entry name" value="Umud Fragment, subunit A"/>
    <property type="match status" value="1"/>
</dbReference>
<dbReference type="InterPro" id="IPR050077">
    <property type="entry name" value="LexA_repressor"/>
</dbReference>
<gene>
    <name evidence="12" type="primary">lexA</name>
    <name evidence="16" type="ORF">A2973_03395</name>
</gene>
<evidence type="ECO:0000256" key="13">
    <source>
        <dbReference type="RuleBase" id="RU003991"/>
    </source>
</evidence>
<feature type="active site" description="For autocatalytic cleavage activity" evidence="12">
    <location>
        <position position="129"/>
    </location>
</feature>
<keyword evidence="6 12" id="KW-0068">Autocatalytic cleavage</keyword>
<feature type="domain" description="Peptidase S24/S26A/S26B/S26C" evidence="14">
    <location>
        <begin position="86"/>
        <end position="200"/>
    </location>
</feature>
<feature type="DNA-binding region" description="H-T-H motif" evidence="12">
    <location>
        <begin position="29"/>
        <end position="49"/>
    </location>
</feature>
<comment type="function">
    <text evidence="12">Represses a number of genes involved in the response to DNA damage (SOS response), including recA and lexA. In the presence of single-stranded DNA, RecA interacts with LexA causing an autocatalytic cleavage which disrupts the DNA-binding part of LexA, leading to derepression of the SOS regulon and eventually DNA repair.</text>
</comment>
<evidence type="ECO:0000256" key="11">
    <source>
        <dbReference type="ARBA" id="ARBA00023236"/>
    </source>
</evidence>
<dbReference type="InterPro" id="IPR036390">
    <property type="entry name" value="WH_DNA-bd_sf"/>
</dbReference>
<evidence type="ECO:0000256" key="1">
    <source>
        <dbReference type="ARBA" id="ARBA00007484"/>
    </source>
</evidence>
<comment type="subunit">
    <text evidence="12">Homodimer.</text>
</comment>
<reference evidence="16 17" key="1">
    <citation type="journal article" date="2016" name="Nat. Commun.">
        <title>Thousands of microbial genomes shed light on interconnected biogeochemical processes in an aquifer system.</title>
        <authorList>
            <person name="Anantharaman K."/>
            <person name="Brown C.T."/>
            <person name="Hug L.A."/>
            <person name="Sharon I."/>
            <person name="Castelle C.J."/>
            <person name="Probst A.J."/>
            <person name="Thomas B.C."/>
            <person name="Singh A."/>
            <person name="Wilkins M.J."/>
            <person name="Karaoz U."/>
            <person name="Brodie E.L."/>
            <person name="Williams K.H."/>
            <person name="Hubbard S.S."/>
            <person name="Banfield J.F."/>
        </authorList>
    </citation>
    <scope>NUCLEOTIDE SEQUENCE [LARGE SCALE GENOMIC DNA]</scope>
</reference>
<protein>
    <recommendedName>
        <fullName evidence="12">LexA repressor</fullName>
        <ecNumber evidence="12">3.4.21.88</ecNumber>
    </recommendedName>
</protein>
<keyword evidence="7 12" id="KW-0805">Transcription regulation</keyword>
<dbReference type="Pfam" id="PF00717">
    <property type="entry name" value="Peptidase_S24"/>
    <property type="match status" value="1"/>
</dbReference>
<evidence type="ECO:0000256" key="2">
    <source>
        <dbReference type="ARBA" id="ARBA00022491"/>
    </source>
</evidence>
<feature type="active site" description="For autocatalytic cleavage activity" evidence="12">
    <location>
        <position position="167"/>
    </location>
</feature>
<keyword evidence="3 12" id="KW-0235">DNA replication</keyword>
<evidence type="ECO:0000256" key="3">
    <source>
        <dbReference type="ARBA" id="ARBA00022705"/>
    </source>
</evidence>
<comment type="catalytic activity">
    <reaction evidence="12">
        <text>Hydrolysis of Ala-|-Gly bond in repressor LexA.</text>
        <dbReference type="EC" id="3.4.21.88"/>
    </reaction>
</comment>
<evidence type="ECO:0000256" key="4">
    <source>
        <dbReference type="ARBA" id="ARBA00022763"/>
    </source>
</evidence>
<dbReference type="GO" id="GO:0004252">
    <property type="term" value="F:serine-type endopeptidase activity"/>
    <property type="evidence" value="ECO:0007669"/>
    <property type="project" value="UniProtKB-UniRule"/>
</dbReference>
<dbReference type="InterPro" id="IPR015927">
    <property type="entry name" value="Peptidase_S24_S26A/B/C"/>
</dbReference>
<dbReference type="SUPFAM" id="SSF46785">
    <property type="entry name" value="Winged helix' DNA-binding domain"/>
    <property type="match status" value="1"/>
</dbReference>
<keyword evidence="4 12" id="KW-0227">DNA damage</keyword>
<dbReference type="InterPro" id="IPR036286">
    <property type="entry name" value="LexA/Signal_pep-like_sf"/>
</dbReference>
<comment type="caution">
    <text evidence="16">The sequence shown here is derived from an EMBL/GenBank/DDBJ whole genome shotgun (WGS) entry which is preliminary data.</text>
</comment>
<evidence type="ECO:0000256" key="12">
    <source>
        <dbReference type="HAMAP-Rule" id="MF_00015"/>
    </source>
</evidence>
<dbReference type="GO" id="GO:0006508">
    <property type="term" value="P:proteolysis"/>
    <property type="evidence" value="ECO:0007669"/>
    <property type="project" value="InterPro"/>
</dbReference>
<keyword evidence="11 12" id="KW-0742">SOS response</keyword>
<evidence type="ECO:0000256" key="7">
    <source>
        <dbReference type="ARBA" id="ARBA00023015"/>
    </source>
</evidence>
<dbReference type="Proteomes" id="UP000176409">
    <property type="component" value="Unassembled WGS sequence"/>
</dbReference>
<keyword evidence="2 12" id="KW-0678">Repressor</keyword>
<sequence length="208" mass="22945">MPAILYPKERQLLDFITQFIQRYGYAPTLKEIGLAMGIHSPATVHEHIDKLRIKGFINKLDGTARGLEVVKDTFRSGANEGAVELPVLGFIAAGVPLEPYTDPNYYVSVAPSMIASGKPHYILQVKGTSMIDDGILDGDFVVIQHQQDAKNGDIVVALLPNGLATLKRIYFENDRIKLMPANAQMSPIFTTHVKIQGRVVGLIRRYSA</sequence>
<evidence type="ECO:0000256" key="10">
    <source>
        <dbReference type="ARBA" id="ARBA00023204"/>
    </source>
</evidence>
<evidence type="ECO:0000256" key="5">
    <source>
        <dbReference type="ARBA" id="ARBA00022801"/>
    </source>
</evidence>
<dbReference type="GO" id="GO:0003677">
    <property type="term" value="F:DNA binding"/>
    <property type="evidence" value="ECO:0007669"/>
    <property type="project" value="UniProtKB-UniRule"/>
</dbReference>
<dbReference type="EC" id="3.4.21.88" evidence="12"/>
<dbReference type="InterPro" id="IPR006200">
    <property type="entry name" value="LexA"/>
</dbReference>
<dbReference type="CDD" id="cd06529">
    <property type="entry name" value="S24_LexA-like"/>
    <property type="match status" value="1"/>
</dbReference>
<dbReference type="NCBIfam" id="TIGR00498">
    <property type="entry name" value="lexA"/>
    <property type="match status" value="1"/>
</dbReference>
<feature type="site" description="Cleavage; by autolysis" evidence="12">
    <location>
        <begin position="93"/>
        <end position="94"/>
    </location>
</feature>
<dbReference type="Pfam" id="PF01726">
    <property type="entry name" value="LexA_DNA_bind"/>
    <property type="match status" value="1"/>
</dbReference>
<dbReference type="HAMAP" id="MF_00015">
    <property type="entry name" value="LexA"/>
    <property type="match status" value="1"/>
</dbReference>
<dbReference type="PRINTS" id="PR00726">
    <property type="entry name" value="LEXASERPTASE"/>
</dbReference>
<dbReference type="InterPro" id="IPR006199">
    <property type="entry name" value="LexA_DNA-bd_dom"/>
</dbReference>
<dbReference type="SUPFAM" id="SSF51306">
    <property type="entry name" value="LexA/Signal peptidase"/>
    <property type="match status" value="1"/>
</dbReference>
<keyword evidence="8 12" id="KW-0238">DNA-binding</keyword>
<keyword evidence="5 12" id="KW-0378">Hydrolase</keyword>
<feature type="domain" description="LexA repressor DNA-binding" evidence="15">
    <location>
        <begin position="8"/>
        <end position="66"/>
    </location>
</feature>
<dbReference type="PANTHER" id="PTHR33516">
    <property type="entry name" value="LEXA REPRESSOR"/>
    <property type="match status" value="1"/>
</dbReference>
<evidence type="ECO:0000313" key="16">
    <source>
        <dbReference type="EMBL" id="OGG30311.1"/>
    </source>
</evidence>
<dbReference type="GO" id="GO:0006281">
    <property type="term" value="P:DNA repair"/>
    <property type="evidence" value="ECO:0007669"/>
    <property type="project" value="UniProtKB-UniRule"/>
</dbReference>
<dbReference type="GO" id="GO:0006260">
    <property type="term" value="P:DNA replication"/>
    <property type="evidence" value="ECO:0007669"/>
    <property type="project" value="UniProtKB-UniRule"/>
</dbReference>
<dbReference type="Gene3D" id="1.10.10.10">
    <property type="entry name" value="Winged helix-like DNA-binding domain superfamily/Winged helix DNA-binding domain"/>
    <property type="match status" value="1"/>
</dbReference>
<dbReference type="GO" id="GO:0045892">
    <property type="term" value="P:negative regulation of DNA-templated transcription"/>
    <property type="evidence" value="ECO:0007669"/>
    <property type="project" value="UniProtKB-UniRule"/>
</dbReference>
<name>A0A1F6B065_9BACT</name>
<evidence type="ECO:0000256" key="6">
    <source>
        <dbReference type="ARBA" id="ARBA00022813"/>
    </source>
</evidence>
<dbReference type="InterPro" id="IPR039418">
    <property type="entry name" value="LexA-like"/>
</dbReference>
<evidence type="ECO:0000259" key="15">
    <source>
        <dbReference type="Pfam" id="PF01726"/>
    </source>
</evidence>
<accession>A0A1F6B065</accession>
<proteinExistence type="inferred from homology"/>
<comment type="similarity">
    <text evidence="1 12 13">Belongs to the peptidase S24 family.</text>
</comment>
<dbReference type="STRING" id="1798396.A2973_03395"/>
<dbReference type="InterPro" id="IPR006197">
    <property type="entry name" value="Peptidase_S24_LexA"/>
</dbReference>
<evidence type="ECO:0000256" key="8">
    <source>
        <dbReference type="ARBA" id="ARBA00023125"/>
    </source>
</evidence>
<dbReference type="AlphaFoldDB" id="A0A1F6B065"/>
<organism evidence="16 17">
    <name type="scientific">Candidatus Gottesmanbacteria bacterium RIFCSPLOWO2_01_FULL_49_10</name>
    <dbReference type="NCBI Taxonomy" id="1798396"/>
    <lineage>
        <taxon>Bacteria</taxon>
        <taxon>Candidatus Gottesmaniibacteriota</taxon>
    </lineage>
</organism>